<keyword evidence="2" id="KW-0812">Transmembrane</keyword>
<dbReference type="RefSeq" id="WP_206720439.1">
    <property type="nucleotide sequence ID" value="NZ_CP071090.1"/>
</dbReference>
<evidence type="ECO:0000313" key="4">
    <source>
        <dbReference type="Proteomes" id="UP000662747"/>
    </source>
</evidence>
<name>A0ABX7NJ31_9BACT</name>
<feature type="transmembrane region" description="Helical" evidence="2">
    <location>
        <begin position="200"/>
        <end position="221"/>
    </location>
</feature>
<keyword evidence="2" id="KW-0472">Membrane</keyword>
<protein>
    <submittedName>
        <fullName evidence="3">Uncharacterized protein</fullName>
    </submittedName>
</protein>
<evidence type="ECO:0000313" key="3">
    <source>
        <dbReference type="EMBL" id="QSQ18851.1"/>
    </source>
</evidence>
<keyword evidence="4" id="KW-1185">Reference proteome</keyword>
<organism evidence="3 4">
    <name type="scientific">Pyxidicoccus parkwayensis</name>
    <dbReference type="NCBI Taxonomy" id="2813578"/>
    <lineage>
        <taxon>Bacteria</taxon>
        <taxon>Pseudomonadati</taxon>
        <taxon>Myxococcota</taxon>
        <taxon>Myxococcia</taxon>
        <taxon>Myxococcales</taxon>
        <taxon>Cystobacterineae</taxon>
        <taxon>Myxococcaceae</taxon>
        <taxon>Pyxidicoccus</taxon>
    </lineage>
</organism>
<accession>A0ABX7NJ31</accession>
<gene>
    <name evidence="3" type="ORF">JY651_26195</name>
</gene>
<proteinExistence type="predicted"/>
<reference evidence="3 4" key="1">
    <citation type="submission" date="2021-02" db="EMBL/GenBank/DDBJ databases">
        <title>De Novo genome assembly of isolated myxobacteria.</title>
        <authorList>
            <person name="Stevens D.C."/>
        </authorList>
    </citation>
    <scope>NUCLEOTIDE SEQUENCE [LARGE SCALE GENOMIC DNA]</scope>
    <source>
        <strain evidence="4">SCPEA02</strain>
    </source>
</reference>
<feature type="transmembrane region" description="Helical" evidence="2">
    <location>
        <begin position="233"/>
        <end position="251"/>
    </location>
</feature>
<feature type="transmembrane region" description="Helical" evidence="2">
    <location>
        <begin position="271"/>
        <end position="292"/>
    </location>
</feature>
<keyword evidence="2" id="KW-1133">Transmembrane helix</keyword>
<feature type="region of interest" description="Disordered" evidence="1">
    <location>
        <begin position="332"/>
        <end position="355"/>
    </location>
</feature>
<dbReference type="EMBL" id="CP071090">
    <property type="protein sequence ID" value="QSQ18851.1"/>
    <property type="molecule type" value="Genomic_DNA"/>
</dbReference>
<dbReference type="Proteomes" id="UP000662747">
    <property type="component" value="Chromosome"/>
</dbReference>
<evidence type="ECO:0000256" key="1">
    <source>
        <dbReference type="SAM" id="MobiDB-lite"/>
    </source>
</evidence>
<evidence type="ECO:0000256" key="2">
    <source>
        <dbReference type="SAM" id="Phobius"/>
    </source>
</evidence>
<sequence>MAAADVSPPENPLPDLLTRVGFRKRRTRHGSATQLLWNKLEHDAALYELCRAGRSQTAEERVTLELCRQKLEVARRCIDKRFWRWSFTFWEIIHEVDGLLLLVMPSAMLLPKALEIQHQFERRVLDPLNRELWLGADGTSGPLPQATRMLSRIGRPPGEPPYPPPPDAEQLLRCRHVLLGALGVVNGKVDKTFWQLSVNVAIQVLSTVLLLMLFVLALQAFNANLVKDWPEQVLPKGMLLLGLAGAGGAVLSNMLSKERFLVATGATSRYFAYHLLVKPVIGGIAALVLLFLEQSNLLLAVIPREASTPAAISAPATPGEATANVAPANAEPHGAARNAAPSESTSPSGGAGTSDADVNNPAILHLVVSTRKAAFFTMVALSIVSGFSADRLLSSVIDSVLRRLLRQSEKVLSPTAPPAADAPPGGTERR</sequence>
<feature type="region of interest" description="Disordered" evidence="1">
    <location>
        <begin position="410"/>
        <end position="430"/>
    </location>
</feature>